<evidence type="ECO:0000313" key="2">
    <source>
        <dbReference type="EMBL" id="CAD9494807.1"/>
    </source>
</evidence>
<keyword evidence="1" id="KW-0732">Signal</keyword>
<feature type="chain" id="PRO_5030538859" description="Lipid-binding serum glycoprotein N-terminal domain-containing protein" evidence="1">
    <location>
        <begin position="26"/>
        <end position="363"/>
    </location>
</feature>
<proteinExistence type="predicted"/>
<evidence type="ECO:0000256" key="1">
    <source>
        <dbReference type="SAM" id="SignalP"/>
    </source>
</evidence>
<feature type="signal peptide" evidence="1">
    <location>
        <begin position="1"/>
        <end position="25"/>
    </location>
</feature>
<dbReference type="EMBL" id="HBGW01004839">
    <property type="protein sequence ID" value="CAD9494807.1"/>
    <property type="molecule type" value="Transcribed_RNA"/>
</dbReference>
<gene>
    <name evidence="2" type="ORF">BRAN1462_LOCUS3170</name>
</gene>
<accession>A0A7S2HMK3</accession>
<organism evidence="2">
    <name type="scientific">Zooxanthella nutricula</name>
    <dbReference type="NCBI Taxonomy" id="1333877"/>
    <lineage>
        <taxon>Eukaryota</taxon>
        <taxon>Sar</taxon>
        <taxon>Alveolata</taxon>
        <taxon>Dinophyceae</taxon>
        <taxon>Peridiniales</taxon>
        <taxon>Peridiniales incertae sedis</taxon>
        <taxon>Zooxanthella</taxon>
    </lineage>
</organism>
<evidence type="ECO:0008006" key="3">
    <source>
        <dbReference type="Google" id="ProtNLM"/>
    </source>
</evidence>
<name>A0A7S2HMK3_9DINO</name>
<dbReference type="AlphaFoldDB" id="A0A7S2HMK3"/>
<protein>
    <recommendedName>
        <fullName evidence="3">Lipid-binding serum glycoprotein N-terminal domain-containing protein</fullName>
    </recommendedName>
</protein>
<reference evidence="2" key="1">
    <citation type="submission" date="2021-01" db="EMBL/GenBank/DDBJ databases">
        <authorList>
            <person name="Corre E."/>
            <person name="Pelletier E."/>
            <person name="Niang G."/>
            <person name="Scheremetjew M."/>
            <person name="Finn R."/>
            <person name="Kale V."/>
            <person name="Holt S."/>
            <person name="Cochrane G."/>
            <person name="Meng A."/>
            <person name="Brown T."/>
            <person name="Cohen L."/>
        </authorList>
    </citation>
    <scope>NUCLEOTIDE SEQUENCE</scope>
    <source>
        <strain evidence="2">RCC3387</strain>
    </source>
</reference>
<sequence>MDRSCRVPVLAALCGLLLAVRQVAGEGVVATERIAVGEAIEADTVGRVGTKSAEGGFSFLPRAPPPEGLKVAVQNASISTFFQELLTGRTIPIGVPIVRGAVGAIRSGTLSGLTVRRATFSGPVRSYAAPDKGTWEVKVPEFAAAMNAEYDVQFTSLRLRETGSMNLTMGGGGLRLSVPASGEGSGSCHFDAATRLRIESTTPLDESGGKSPRDAVQSFVASVNDNLLSLQDQMLHTIERCLCTSMLASFGESGSAEVVGLGDQPAMPEWKALLADFGLTPLELAVAFGLCVFGWCLGACCCCAGRWCCGQRRRESYPEELPLQNHWKPGYDYQECGGGQRGILAPFNCCRRQRDAMIKPGSY</sequence>